<dbReference type="PROSITE" id="PS50127">
    <property type="entry name" value="UBC_2"/>
    <property type="match status" value="1"/>
</dbReference>
<protein>
    <submittedName>
        <fullName evidence="4">Ubiquitin-conjugating enzyme E2 J1</fullName>
    </submittedName>
</protein>
<feature type="region of interest" description="Disordered" evidence="2">
    <location>
        <begin position="175"/>
        <end position="214"/>
    </location>
</feature>
<reference evidence="4 5" key="1">
    <citation type="submission" date="2016-04" db="EMBL/GenBank/DDBJ databases">
        <title>Evolutionary innovation and constraint leading to complex multicellularity in the Ascomycota.</title>
        <authorList>
            <person name="Cisse O."/>
            <person name="Nguyen A."/>
            <person name="Hewitt D.A."/>
            <person name="Jedd G."/>
            <person name="Stajich J.E."/>
        </authorList>
    </citation>
    <scope>NUCLEOTIDE SEQUENCE [LARGE SCALE GENOMIC DNA]</scope>
    <source>
        <strain evidence="4 5">DAH-3</strain>
    </source>
</reference>
<accession>A0A1U7LPK1</accession>
<dbReference type="EMBL" id="LXFE01000783">
    <property type="protein sequence ID" value="OLL24472.1"/>
    <property type="molecule type" value="Genomic_DNA"/>
</dbReference>
<evidence type="ECO:0000313" key="5">
    <source>
        <dbReference type="Proteomes" id="UP000186594"/>
    </source>
</evidence>
<proteinExistence type="predicted"/>
<dbReference type="Proteomes" id="UP000186594">
    <property type="component" value="Unassembled WGS sequence"/>
</dbReference>
<keyword evidence="5" id="KW-1185">Reference proteome</keyword>
<evidence type="ECO:0000256" key="2">
    <source>
        <dbReference type="SAM" id="MobiDB-lite"/>
    </source>
</evidence>
<evidence type="ECO:0000259" key="3">
    <source>
        <dbReference type="PROSITE" id="PS50127"/>
    </source>
</evidence>
<evidence type="ECO:0000313" key="4">
    <source>
        <dbReference type="EMBL" id="OLL24472.1"/>
    </source>
</evidence>
<gene>
    <name evidence="4" type="ORF">NEOLI_004443</name>
</gene>
<keyword evidence="1" id="KW-0833">Ubl conjugation pathway</keyword>
<feature type="compositionally biased region" description="Low complexity" evidence="2">
    <location>
        <begin position="188"/>
        <end position="207"/>
    </location>
</feature>
<comment type="caution">
    <text evidence="4">The sequence shown here is derived from an EMBL/GenBank/DDBJ whole genome shotgun (WGS) entry which is preliminary data.</text>
</comment>
<name>A0A1U7LPK1_NEOID</name>
<dbReference type="CDD" id="cd23799">
    <property type="entry name" value="UBCc_UBE2J"/>
    <property type="match status" value="1"/>
</dbReference>
<evidence type="ECO:0000256" key="1">
    <source>
        <dbReference type="ARBA" id="ARBA00022786"/>
    </source>
</evidence>
<dbReference type="InterPro" id="IPR000608">
    <property type="entry name" value="UBC"/>
</dbReference>
<dbReference type="Gene3D" id="3.10.110.10">
    <property type="entry name" value="Ubiquitin Conjugating Enzyme"/>
    <property type="match status" value="1"/>
</dbReference>
<feature type="domain" description="UBC core" evidence="3">
    <location>
        <begin position="9"/>
        <end position="167"/>
    </location>
</feature>
<dbReference type="InterPro" id="IPR050113">
    <property type="entry name" value="Ub_conjugating_enzyme"/>
</dbReference>
<dbReference type="InterPro" id="IPR016135">
    <property type="entry name" value="UBQ-conjugating_enzyme/RWD"/>
</dbReference>
<dbReference type="SUPFAM" id="SSF54495">
    <property type="entry name" value="UBC-like"/>
    <property type="match status" value="1"/>
</dbReference>
<organism evidence="4 5">
    <name type="scientific">Neolecta irregularis (strain DAH-3)</name>
    <dbReference type="NCBI Taxonomy" id="1198029"/>
    <lineage>
        <taxon>Eukaryota</taxon>
        <taxon>Fungi</taxon>
        <taxon>Dikarya</taxon>
        <taxon>Ascomycota</taxon>
        <taxon>Taphrinomycotina</taxon>
        <taxon>Neolectales</taxon>
        <taxon>Neolectaceae</taxon>
        <taxon>Neolecta</taxon>
    </lineage>
</organism>
<dbReference type="Pfam" id="PF00179">
    <property type="entry name" value="UQ_con"/>
    <property type="match status" value="1"/>
</dbReference>
<dbReference type="SMART" id="SM00212">
    <property type="entry name" value="UBCc"/>
    <property type="match status" value="1"/>
</dbReference>
<sequence>MSSYNTKNAGVRRILQEAKDMTIEPDFHAAPLDENLFEWHFTLRGPPGTDFEGGRYHGRIFLPAQYPFAPPTFRFSHESGRFEVNKAICLSISEHHAELWRPAWGVRTALLGLVGFFPSPADGAIGGMDLKPADRKQIALISRDYCCPQCGVKNIDLLPDNVEVSQTADQEENVNGLKFGYESDKSKTTTTNDPSTNETNSPSTNTSIEASLSDPEIVVEPNRLPTSYKIDGLITICIMILVALVLKRLV</sequence>
<dbReference type="FunFam" id="3.10.110.10:FF:000086">
    <property type="entry name" value="Ubiquitin-conjugating enzyme E2 J1"/>
    <property type="match status" value="1"/>
</dbReference>
<dbReference type="OrthoDB" id="1158011at2759"/>
<dbReference type="OMA" id="FTFRGPK"/>
<dbReference type="STRING" id="1198029.A0A1U7LPK1"/>
<dbReference type="PANTHER" id="PTHR24067">
    <property type="entry name" value="UBIQUITIN-CONJUGATING ENZYME E2"/>
    <property type="match status" value="1"/>
</dbReference>
<dbReference type="AlphaFoldDB" id="A0A1U7LPK1"/>